<reference evidence="14 15" key="3">
    <citation type="journal article" date="2010" name="BMC Genomics">
        <title>Transcriptome sequencing and comparative analysis of cucumber flowers with different sex types.</title>
        <authorList>
            <person name="Guo S."/>
            <person name="Zheng Y."/>
            <person name="Joung J.G."/>
            <person name="Liu S."/>
            <person name="Zhang Z."/>
            <person name="Crasta O.R."/>
            <person name="Sobral B.W."/>
            <person name="Xu Y."/>
            <person name="Huang S."/>
            <person name="Fei Z."/>
        </authorList>
    </citation>
    <scope>NUCLEOTIDE SEQUENCE [LARGE SCALE GENOMIC DNA]</scope>
    <source>
        <strain evidence="15">cv. 9930</strain>
    </source>
</reference>
<feature type="transmembrane region" description="Helical" evidence="13">
    <location>
        <begin position="524"/>
        <end position="542"/>
    </location>
</feature>
<feature type="active site" evidence="10">
    <location>
        <position position="147"/>
    </location>
</feature>
<dbReference type="Gene3D" id="3.90.550.10">
    <property type="entry name" value="Spore Coat Polysaccharide Biosynthesis Protein SpsA, Chain A"/>
    <property type="match status" value="2"/>
</dbReference>
<evidence type="ECO:0000256" key="8">
    <source>
        <dbReference type="ARBA" id="ARBA00023316"/>
    </source>
</evidence>
<keyword evidence="4 13" id="KW-0812">Transmembrane</keyword>
<dbReference type="Pfam" id="PF03552">
    <property type="entry name" value="Cellulose_synt"/>
    <property type="match status" value="2"/>
</dbReference>
<proteinExistence type="predicted"/>
<evidence type="ECO:0000256" key="9">
    <source>
        <dbReference type="ARBA" id="ARBA00037405"/>
    </source>
</evidence>
<dbReference type="InterPro" id="IPR005150">
    <property type="entry name" value="Cellulose_synth"/>
</dbReference>
<keyword evidence="8" id="KW-0961">Cell wall biogenesis/degradation</keyword>
<evidence type="ECO:0000256" key="2">
    <source>
        <dbReference type="ARBA" id="ARBA00022676"/>
    </source>
</evidence>
<feature type="binding site" evidence="12">
    <location>
        <position position="310"/>
    </location>
    <ligand>
        <name>Mn(2+)</name>
        <dbReference type="ChEBI" id="CHEBI:29035"/>
    </ligand>
</feature>
<name>A0A0A0K545_CUCSA</name>
<comment type="subcellular location">
    <subcellularLocation>
        <location evidence="1">Golgi apparatus membrane</location>
        <topology evidence="1">Multi-pass membrane protein</topology>
    </subcellularLocation>
</comment>
<dbReference type="Proteomes" id="UP000029981">
    <property type="component" value="Chromosome 7"/>
</dbReference>
<comment type="function">
    <text evidence="9">Thought to be a Golgi-localized beta-glycan synthase that polymerize the backbones of noncellulosic polysaccharides (hemicelluloses) of plant cell wall.</text>
</comment>
<dbReference type="InterPro" id="IPR029044">
    <property type="entry name" value="Nucleotide-diphossugar_trans"/>
</dbReference>
<evidence type="ECO:0000256" key="12">
    <source>
        <dbReference type="PIRSR" id="PIRSR605150-3"/>
    </source>
</evidence>
<evidence type="ECO:0000256" key="11">
    <source>
        <dbReference type="PIRSR" id="PIRSR605150-2"/>
    </source>
</evidence>
<evidence type="ECO:0000256" key="10">
    <source>
        <dbReference type="PIRSR" id="PIRSR605150-1"/>
    </source>
</evidence>
<evidence type="ECO:0000256" key="7">
    <source>
        <dbReference type="ARBA" id="ARBA00023136"/>
    </source>
</evidence>
<evidence type="ECO:0000256" key="6">
    <source>
        <dbReference type="ARBA" id="ARBA00023034"/>
    </source>
</evidence>
<evidence type="ECO:0008006" key="16">
    <source>
        <dbReference type="Google" id="ProtNLM"/>
    </source>
</evidence>
<evidence type="ECO:0000256" key="5">
    <source>
        <dbReference type="ARBA" id="ARBA00022989"/>
    </source>
</evidence>
<dbReference type="AlphaFoldDB" id="A0A0A0K545"/>
<feature type="transmembrane region" description="Helical" evidence="13">
    <location>
        <begin position="26"/>
        <end position="46"/>
    </location>
</feature>
<dbReference type="GO" id="GO:0016759">
    <property type="term" value="F:cellulose synthase activity"/>
    <property type="evidence" value="ECO:0000318"/>
    <property type="project" value="GO_Central"/>
</dbReference>
<keyword evidence="3" id="KW-0808">Transferase</keyword>
<dbReference type="EMBL" id="CM002928">
    <property type="protein sequence ID" value="KGN44039.1"/>
    <property type="molecule type" value="Genomic_DNA"/>
</dbReference>
<feature type="active site" evidence="10">
    <location>
        <position position="452"/>
    </location>
</feature>
<dbReference type="FunFam" id="3.90.550.10:FF:000138">
    <property type="entry name" value="Cellulose synthase isolog"/>
    <property type="match status" value="1"/>
</dbReference>
<evidence type="ECO:0000256" key="3">
    <source>
        <dbReference type="ARBA" id="ARBA00022679"/>
    </source>
</evidence>
<dbReference type="GO" id="GO:0071555">
    <property type="term" value="P:cell wall organization"/>
    <property type="evidence" value="ECO:0007669"/>
    <property type="project" value="UniProtKB-KW"/>
</dbReference>
<dbReference type="eggNOG" id="ENOG502QS7H">
    <property type="taxonomic scope" value="Eukaryota"/>
</dbReference>
<gene>
    <name evidence="14" type="ORF">Csa_7G129380</name>
</gene>
<feature type="binding site" evidence="12">
    <location>
        <position position="286"/>
    </location>
    <ligand>
        <name>Mn(2+)</name>
        <dbReference type="ChEBI" id="CHEBI:29035"/>
    </ligand>
</feature>
<reference evidence="14 15" key="1">
    <citation type="journal article" date="2009" name="Nat. Genet.">
        <title>The genome of the cucumber, Cucumis sativus L.</title>
        <authorList>
            <person name="Huang S."/>
            <person name="Li R."/>
            <person name="Zhang Z."/>
            <person name="Li L."/>
            <person name="Gu X."/>
            <person name="Fan W."/>
            <person name="Lucas W.J."/>
            <person name="Wang X."/>
            <person name="Xie B."/>
            <person name="Ni P."/>
            <person name="Ren Y."/>
            <person name="Zhu H."/>
            <person name="Li J."/>
            <person name="Lin K."/>
            <person name="Jin W."/>
            <person name="Fei Z."/>
            <person name="Li G."/>
            <person name="Staub J."/>
            <person name="Kilian A."/>
            <person name="van der Vossen E.A."/>
            <person name="Wu Y."/>
            <person name="Guo J."/>
            <person name="He J."/>
            <person name="Jia Z."/>
            <person name="Ren Y."/>
            <person name="Tian G."/>
            <person name="Lu Y."/>
            <person name="Ruan J."/>
            <person name="Qian W."/>
            <person name="Wang M."/>
            <person name="Huang Q."/>
            <person name="Li B."/>
            <person name="Xuan Z."/>
            <person name="Cao J."/>
            <person name="Asan"/>
            <person name="Wu Z."/>
            <person name="Zhang J."/>
            <person name="Cai Q."/>
            <person name="Bai Y."/>
            <person name="Zhao B."/>
            <person name="Han Y."/>
            <person name="Li Y."/>
            <person name="Li X."/>
            <person name="Wang S."/>
            <person name="Shi Q."/>
            <person name="Liu S."/>
            <person name="Cho W.K."/>
            <person name="Kim J.Y."/>
            <person name="Xu Y."/>
            <person name="Heller-Uszynska K."/>
            <person name="Miao H."/>
            <person name="Cheng Z."/>
            <person name="Zhang S."/>
            <person name="Wu J."/>
            <person name="Yang Y."/>
            <person name="Kang H."/>
            <person name="Li M."/>
            <person name="Liang H."/>
            <person name="Ren X."/>
            <person name="Shi Z."/>
            <person name="Wen M."/>
            <person name="Jian M."/>
            <person name="Yang H."/>
            <person name="Zhang G."/>
            <person name="Yang Z."/>
            <person name="Chen R."/>
            <person name="Liu S."/>
            <person name="Li J."/>
            <person name="Ma L."/>
            <person name="Liu H."/>
            <person name="Zhou Y."/>
            <person name="Zhao J."/>
            <person name="Fang X."/>
            <person name="Li G."/>
            <person name="Fang L."/>
            <person name="Li Y."/>
            <person name="Liu D."/>
            <person name="Zheng H."/>
            <person name="Zhang Y."/>
            <person name="Qin N."/>
            <person name="Li Z."/>
            <person name="Yang G."/>
            <person name="Yang S."/>
            <person name="Bolund L."/>
            <person name="Kristiansen K."/>
            <person name="Zheng H."/>
            <person name="Li S."/>
            <person name="Zhang X."/>
            <person name="Yang H."/>
            <person name="Wang J."/>
            <person name="Sun R."/>
            <person name="Zhang B."/>
            <person name="Jiang S."/>
            <person name="Wang J."/>
            <person name="Du Y."/>
            <person name="Li S."/>
        </authorList>
    </citation>
    <scope>NUCLEOTIDE SEQUENCE [LARGE SCALE GENOMIC DNA]</scope>
    <source>
        <strain evidence="15">cv. 9930</strain>
    </source>
</reference>
<dbReference type="KEGG" id="csv:101211777"/>
<dbReference type="GO" id="GO:0005886">
    <property type="term" value="C:plasma membrane"/>
    <property type="evidence" value="ECO:0000318"/>
    <property type="project" value="GO_Central"/>
</dbReference>
<dbReference type="OMA" id="VQMGYCN"/>
<evidence type="ECO:0000256" key="13">
    <source>
        <dbReference type="SAM" id="Phobius"/>
    </source>
</evidence>
<keyword evidence="2" id="KW-0328">Glycosyltransferase</keyword>
<feature type="transmembrane region" description="Helical" evidence="13">
    <location>
        <begin position="562"/>
        <end position="592"/>
    </location>
</feature>
<dbReference type="GO" id="GO:0000139">
    <property type="term" value="C:Golgi membrane"/>
    <property type="evidence" value="ECO:0007669"/>
    <property type="project" value="UniProtKB-SubCell"/>
</dbReference>
<feature type="binding site" evidence="11">
    <location>
        <position position="147"/>
    </location>
    <ligand>
        <name>UDP-alpha-D-glucose</name>
        <dbReference type="ChEBI" id="CHEBI:58885"/>
    </ligand>
</feature>
<feature type="transmembrane region" description="Helical" evidence="13">
    <location>
        <begin position="690"/>
        <end position="712"/>
    </location>
</feature>
<feature type="transmembrane region" description="Helical" evidence="13">
    <location>
        <begin position="652"/>
        <end position="670"/>
    </location>
</feature>
<evidence type="ECO:0000313" key="14">
    <source>
        <dbReference type="EMBL" id="KGN44039.1"/>
    </source>
</evidence>
<dbReference type="GO" id="GO:0016760">
    <property type="term" value="F:cellulose synthase (UDP-forming) activity"/>
    <property type="evidence" value="ECO:0007669"/>
    <property type="project" value="InterPro"/>
</dbReference>
<protein>
    <recommendedName>
        <fullName evidence="16">Cellulose synthase-like protein E6</fullName>
    </recommendedName>
</protein>
<dbReference type="SUPFAM" id="SSF53448">
    <property type="entry name" value="Nucleotide-diphospho-sugar transferases"/>
    <property type="match status" value="1"/>
</dbReference>
<dbReference type="GO" id="GO:0030244">
    <property type="term" value="P:cellulose biosynthetic process"/>
    <property type="evidence" value="ECO:0000318"/>
    <property type="project" value="GO_Central"/>
</dbReference>
<evidence type="ECO:0000256" key="1">
    <source>
        <dbReference type="ARBA" id="ARBA00004653"/>
    </source>
</evidence>
<feature type="transmembrane region" description="Helical" evidence="13">
    <location>
        <begin position="724"/>
        <end position="740"/>
    </location>
</feature>
<keyword evidence="7 13" id="KW-0472">Membrane</keyword>
<keyword evidence="6" id="KW-0333">Golgi apparatus</keyword>
<sequence length="741" mass="84198">MREGENGETTPCTLVETKEGRHSGGAYRAFAATVMASIVVIWAYRATGMPSAGHPGRWTWMGMFISEIIFGVYWILSQSVRWRTTFNFPYKHLLLQRYNDHQLPNVDVFVCTADPTIEPPVLVINTVLSAMAYDYPTEKLAIYLSDDGGSEFTFYALIEASNFAKHWLPFCRKFMVEPRSPEAYFSLNSALHHRSQEWIDMKKLFDEMKERINSVVEMGRVPKEIRDQNKGFSEWDNGITKQNHQSIVKIIFDGNNLDDVDIHGGVLPKLVYMAREKRPNHPHHFKAGAMNALIRVSSEITNAPFILNLDCDMYSNNPDTIKESLCFFLDGKRSHDIAFVQFPQYFDNITKNMLYGIPDLVINEIELAGMDGYGTALYCGTGCFHRREALSGKKYVEDLNGSIHLDVPTEKKVPKPVNELEEACKLLVDCNFENGSQWGREMGLVYGCAVEDIVTGLTIQCRGWRSLYYNPKKRAFLGLAPISLDVALVQYKRWCEGMFQIFLSNYCPFIHGHGKIKFGAQMGYCVYLLWAPLSIPMLYYATVPALCLLKGIPLFPEVTSLWAIPFAYVFVIKNCWSVAEAITCGCTLKAWWNLQRMLLFRRTTAFFFALIDTVIKQLGFSQTKFAVTAKVAAEDVSKRYEQEIIEFGSSDIMYSMIATFAMLNLFGLLLGIKNVAALNLELFFKCLNKFILQIILCGLIVLINLPTYEALFIRKDKGRLPSSVLFKSVTSALLAFIIYVL</sequence>
<dbReference type="STRING" id="3659.A0A0A0K545"/>
<dbReference type="PANTHER" id="PTHR13301">
    <property type="entry name" value="X-BOX TRANSCRIPTION FACTOR-RELATED"/>
    <property type="match status" value="1"/>
</dbReference>
<evidence type="ECO:0000313" key="15">
    <source>
        <dbReference type="Proteomes" id="UP000029981"/>
    </source>
</evidence>
<keyword evidence="5 13" id="KW-1133">Transmembrane helix</keyword>
<accession>A0A0A0K545</accession>
<reference evidence="14 15" key="2">
    <citation type="journal article" date="2009" name="PLoS ONE">
        <title>An integrated genetic and cytogenetic map of the cucumber genome.</title>
        <authorList>
            <person name="Ren Y."/>
            <person name="Zhang Z."/>
            <person name="Liu J."/>
            <person name="Staub J.E."/>
            <person name="Han Y."/>
            <person name="Cheng Z."/>
            <person name="Li X."/>
            <person name="Lu J."/>
            <person name="Miao H."/>
            <person name="Kang H."/>
            <person name="Xie B."/>
            <person name="Gu X."/>
            <person name="Wang X."/>
            <person name="Du Y."/>
            <person name="Jin W."/>
            <person name="Huang S."/>
        </authorList>
    </citation>
    <scope>NUCLEOTIDE SEQUENCE [LARGE SCALE GENOMIC DNA]</scope>
    <source>
        <strain evidence="15">cv. 9930</strain>
    </source>
</reference>
<feature type="binding site" evidence="11">
    <location>
        <position position="118"/>
    </location>
    <ligand>
        <name>UDP-alpha-D-glucose</name>
        <dbReference type="ChEBI" id="CHEBI:58885"/>
    </ligand>
</feature>
<keyword evidence="15" id="KW-1185">Reference proteome</keyword>
<dbReference type="OrthoDB" id="1929172at2759"/>
<reference evidence="14 15" key="4">
    <citation type="journal article" date="2011" name="BMC Genomics">
        <title>RNA-Seq improves annotation of protein-coding genes in the cucumber genome.</title>
        <authorList>
            <person name="Li Z."/>
            <person name="Zhang Z."/>
            <person name="Yan P."/>
            <person name="Huang S."/>
            <person name="Fei Z."/>
            <person name="Lin K."/>
        </authorList>
    </citation>
    <scope>NUCLEOTIDE SEQUENCE [LARGE SCALE GENOMIC DNA]</scope>
    <source>
        <strain evidence="15">cv. 9930</strain>
    </source>
</reference>
<organism evidence="14 15">
    <name type="scientific">Cucumis sativus</name>
    <name type="common">Cucumber</name>
    <dbReference type="NCBI Taxonomy" id="3659"/>
    <lineage>
        <taxon>Eukaryota</taxon>
        <taxon>Viridiplantae</taxon>
        <taxon>Streptophyta</taxon>
        <taxon>Embryophyta</taxon>
        <taxon>Tracheophyta</taxon>
        <taxon>Spermatophyta</taxon>
        <taxon>Magnoliopsida</taxon>
        <taxon>eudicotyledons</taxon>
        <taxon>Gunneridae</taxon>
        <taxon>Pentapetalae</taxon>
        <taxon>rosids</taxon>
        <taxon>fabids</taxon>
        <taxon>Cucurbitales</taxon>
        <taxon>Cucurbitaceae</taxon>
        <taxon>Benincaseae</taxon>
        <taxon>Cucumis</taxon>
    </lineage>
</organism>
<feature type="transmembrane region" description="Helical" evidence="13">
    <location>
        <begin position="58"/>
        <end position="76"/>
    </location>
</feature>
<dbReference type="GO" id="GO:0009833">
    <property type="term" value="P:plant-type primary cell wall biogenesis"/>
    <property type="evidence" value="ECO:0000318"/>
    <property type="project" value="GO_Central"/>
</dbReference>
<evidence type="ECO:0000256" key="4">
    <source>
        <dbReference type="ARBA" id="ARBA00022692"/>
    </source>
</evidence>
<dbReference type="Gramene" id="KGN44039">
    <property type="protein sequence ID" value="KGN44039"/>
    <property type="gene ID" value="Csa_7G129380"/>
</dbReference>